<name>F0YNM8_AURAN</name>
<dbReference type="KEGG" id="aaf:AURANDRAFT_70450"/>
<dbReference type="SUPFAM" id="SSF53328">
    <property type="entry name" value="Formyltransferase"/>
    <property type="match status" value="1"/>
</dbReference>
<evidence type="ECO:0000259" key="3">
    <source>
        <dbReference type="Pfam" id="PF00551"/>
    </source>
</evidence>
<protein>
    <recommendedName>
        <fullName evidence="3">Formyl transferase N-terminal domain-containing protein</fullName>
    </recommendedName>
</protein>
<dbReference type="InterPro" id="IPR002376">
    <property type="entry name" value="Formyl_transf_N"/>
</dbReference>
<dbReference type="OMA" id="RFMQVLP"/>
<dbReference type="Gene3D" id="3.30.70.260">
    <property type="match status" value="1"/>
</dbReference>
<dbReference type="Pfam" id="PF00551">
    <property type="entry name" value="Formyl_trans_N"/>
    <property type="match status" value="1"/>
</dbReference>
<keyword evidence="2" id="KW-0378">Hydrolase</keyword>
<dbReference type="eggNOG" id="KOG3076">
    <property type="taxonomic scope" value="Eukaryota"/>
</dbReference>
<dbReference type="AlphaFoldDB" id="F0YNM8"/>
<feature type="domain" description="Formyl transferase N-terminal" evidence="3">
    <location>
        <begin position="144"/>
        <end position="320"/>
    </location>
</feature>
<sequence>MPEEISMMSATIDAHVKRFDNLGMDSSVRSVTSASCESDKFYTTTAWSPVKEKRELPQHIATLRVLGKNSVNVNMAMAELLNSHGCVVEHSEQFRDHDIDAYFQRVEFKYETMRKTTEQLEGAVAEVCGRLGLEFQLNWNSRKKNVCVMVSKYDHVLWEILLRHKAGELACNIPLIISNHEDLRPIAEAFGIRFEVFKITKDTKRAQEDAEIALCRELDVDLVILARYMQIMSDEFCSAFTHRCINIHHSFLPAFIGSKPYHRAFDRGVKLIGATAHYATACLDEGPIIEQEVERVTHRDSIEDLLRKGRGVERRTLLHALRAHLEDRVVVYGNKTVVFEN</sequence>
<dbReference type="RefSeq" id="XP_009042020.1">
    <property type="nucleotide sequence ID" value="XM_009043772.1"/>
</dbReference>
<accession>F0YNM8</accession>
<dbReference type="PRINTS" id="PR01575">
    <property type="entry name" value="FFH4HYDRLASE"/>
</dbReference>
<dbReference type="NCBIfam" id="TIGR00655">
    <property type="entry name" value="PurU"/>
    <property type="match status" value="1"/>
</dbReference>
<gene>
    <name evidence="4" type="ORF">AURANDRAFT_70450</name>
</gene>
<dbReference type="EMBL" id="GL833179">
    <property type="protein sequence ID" value="EGB03259.1"/>
    <property type="molecule type" value="Genomic_DNA"/>
</dbReference>
<dbReference type="CDD" id="cd08648">
    <property type="entry name" value="FMT_core_Formyl-FH4-Hydrolase_C"/>
    <property type="match status" value="1"/>
</dbReference>
<dbReference type="PANTHER" id="PTHR42706">
    <property type="entry name" value="FORMYLTETRAHYDROFOLATE DEFORMYLASE"/>
    <property type="match status" value="1"/>
</dbReference>
<dbReference type="SUPFAM" id="SSF55021">
    <property type="entry name" value="ACT-like"/>
    <property type="match status" value="1"/>
</dbReference>
<dbReference type="InterPro" id="IPR045865">
    <property type="entry name" value="ACT-like_dom_sf"/>
</dbReference>
<dbReference type="Gene3D" id="3.40.50.170">
    <property type="entry name" value="Formyl transferase, N-terminal domain"/>
    <property type="match status" value="1"/>
</dbReference>
<dbReference type="GO" id="GO:0008864">
    <property type="term" value="F:formyltetrahydrofolate deformylase activity"/>
    <property type="evidence" value="ECO:0007669"/>
    <property type="project" value="InterPro"/>
</dbReference>
<dbReference type="GeneID" id="20227780"/>
<dbReference type="OrthoDB" id="4239773at2759"/>
<dbReference type="GO" id="GO:0006189">
    <property type="term" value="P:'de novo' IMP biosynthetic process"/>
    <property type="evidence" value="ECO:0007669"/>
    <property type="project" value="InterPro"/>
</dbReference>
<dbReference type="NCBIfam" id="NF004684">
    <property type="entry name" value="PRK06027.1"/>
    <property type="match status" value="1"/>
</dbReference>
<proteinExistence type="predicted"/>
<dbReference type="Proteomes" id="UP000002729">
    <property type="component" value="Unassembled WGS sequence"/>
</dbReference>
<evidence type="ECO:0000313" key="5">
    <source>
        <dbReference type="Proteomes" id="UP000002729"/>
    </source>
</evidence>
<evidence type="ECO:0000256" key="1">
    <source>
        <dbReference type="ARBA" id="ARBA00022563"/>
    </source>
</evidence>
<dbReference type="GO" id="GO:0006730">
    <property type="term" value="P:one-carbon metabolic process"/>
    <property type="evidence" value="ECO:0007669"/>
    <property type="project" value="UniProtKB-KW"/>
</dbReference>
<evidence type="ECO:0000256" key="2">
    <source>
        <dbReference type="ARBA" id="ARBA00022801"/>
    </source>
</evidence>
<keyword evidence="5" id="KW-1185">Reference proteome</keyword>
<evidence type="ECO:0000313" key="4">
    <source>
        <dbReference type="EMBL" id="EGB03259.1"/>
    </source>
</evidence>
<dbReference type="InterPro" id="IPR004810">
    <property type="entry name" value="PurU"/>
</dbReference>
<keyword evidence="1" id="KW-0554">One-carbon metabolism</keyword>
<reference evidence="4 5" key="1">
    <citation type="journal article" date="2011" name="Proc. Natl. Acad. Sci. U.S.A.">
        <title>Niche of harmful alga Aureococcus anophagefferens revealed through ecogenomics.</title>
        <authorList>
            <person name="Gobler C.J."/>
            <person name="Berry D.L."/>
            <person name="Dyhrman S.T."/>
            <person name="Wilhelm S.W."/>
            <person name="Salamov A."/>
            <person name="Lobanov A.V."/>
            <person name="Zhang Y."/>
            <person name="Collier J.L."/>
            <person name="Wurch L.L."/>
            <person name="Kustka A.B."/>
            <person name="Dill B.D."/>
            <person name="Shah M."/>
            <person name="VerBerkmoes N.C."/>
            <person name="Kuo A."/>
            <person name="Terry A."/>
            <person name="Pangilinan J."/>
            <person name="Lindquist E.A."/>
            <person name="Lucas S."/>
            <person name="Paulsen I.T."/>
            <person name="Hattenrath-Lehmann T.K."/>
            <person name="Talmage S.C."/>
            <person name="Walker E.A."/>
            <person name="Koch F."/>
            <person name="Burson A.M."/>
            <person name="Marcoval M.A."/>
            <person name="Tang Y.Z."/>
            <person name="Lecleir G.R."/>
            <person name="Coyne K.J."/>
            <person name="Berg G.M."/>
            <person name="Bertrand E.M."/>
            <person name="Saito M.A."/>
            <person name="Gladyshev V.N."/>
            <person name="Grigoriev I.V."/>
        </authorList>
    </citation>
    <scope>NUCLEOTIDE SEQUENCE [LARGE SCALE GENOMIC DNA]</scope>
    <source>
        <strain evidence="5">CCMP 1984</strain>
    </source>
</reference>
<dbReference type="InterPro" id="IPR041729">
    <property type="entry name" value="Formyl-FH4-Hydrolase_C"/>
</dbReference>
<dbReference type="PANTHER" id="PTHR42706:SF1">
    <property type="entry name" value="FORMYLTETRAHYDROFOLATE DEFORMYLASE 2, MITOCHONDRIAL"/>
    <property type="match status" value="1"/>
</dbReference>
<organism evidence="5">
    <name type="scientific">Aureococcus anophagefferens</name>
    <name type="common">Harmful bloom alga</name>
    <dbReference type="NCBI Taxonomy" id="44056"/>
    <lineage>
        <taxon>Eukaryota</taxon>
        <taxon>Sar</taxon>
        <taxon>Stramenopiles</taxon>
        <taxon>Ochrophyta</taxon>
        <taxon>Pelagophyceae</taxon>
        <taxon>Pelagomonadales</taxon>
        <taxon>Pelagomonadaceae</taxon>
        <taxon>Aureococcus</taxon>
    </lineage>
</organism>
<dbReference type="InParanoid" id="F0YNM8"/>
<dbReference type="InterPro" id="IPR036477">
    <property type="entry name" value="Formyl_transf_N_sf"/>
</dbReference>